<evidence type="ECO:0000256" key="2">
    <source>
        <dbReference type="ARBA" id="ARBA00008652"/>
    </source>
</evidence>
<sequence length="921" mass="103056">MSVHNEVSIRAAYTFNPVIKEYTKYADYIRQNPQFVQVRVPPSGYSTGRSEIAGSFFPDWGYDCQNNNDASEDAHWPPFFKAATEYIRDKFDSGEWDRNDKHAQGVISFLYAIVSHGSADVSWHSLGMHTGFITVMSEVNFNQDWNAAHSAADAGGEFTLSHMVNLDHLEDKWQVPVDDVIEIYKRINRTVQRIHIDYCVKRAFAAIQANKRFGKIFFGAYGEKSPFLIEKLEEYHRGGLNSMGAETHDCWNGLSNWLENGPPVDVLGICDTFHPSIESPMRNCPLLDTDLDRFFHTYATELLASNGFVINFHSDLHGVTHYEIHRQMSERTLGFEEISKESTPGDIKFDQIFQDVIPDSSQGFSGKRSSTQDNINLNMRLAPKCRQVPNNEDSVVTLDLPYDYASFGHDMVVGDFDGDGIQDLAISAPFYSRILSVPQTGAVFLFYGGRRKGKSQPQPPFNTTNILQLADQVIFEPESVKQSRFGWSLAVVDLNADGVDDLAISAPSYGAPLGPYTGKVYVYFGRANLTEPVFDAKKEMNKLFSVAMLFRNPLFGSIISNDDQEEKFGLPNLPDLRIKSHKMNSSEWHVDSFGHVLTSGDVDGDGYQDLLIGCQYCGHYDVLRNPRLLQSGGVFAFHSSSLHHGNITVFEADWSLDSPGDQNYEWFGAAVEVHTGNNGRPIVLVGAPGHKDEKTQSVGRVYGFEVAGDGKGGKWMLNLKFDLSGTEEFQGFGSKIIAVDFLENEDRYFIVTSQSELRIQKFPRYKKCWQAGAIRVVDINYLGKGSLLSDETMAIGRGVLSILKGTENAAHLGTALYWDNEEHDFWTSEPFSFWESGQVFRYPLKSLLSSSKGDSKYNDDDFDVSLDLAEECIVGQEKQARFGNKILKFDFNGDGKKDVIIASEHSSSVARLGGSITIILS</sequence>
<accession>A0A9N9GIK8</accession>
<dbReference type="InterPro" id="IPR013519">
    <property type="entry name" value="Int_alpha_beta-p"/>
</dbReference>
<dbReference type="Gene3D" id="2.130.10.130">
    <property type="entry name" value="Integrin alpha, N-terminal"/>
    <property type="match status" value="2"/>
</dbReference>
<dbReference type="PANTHER" id="PTHR23221:SF7">
    <property type="entry name" value="PHOSPHATIDYLINOSITOL-GLYCAN-SPECIFIC PHOSPHOLIPASE D"/>
    <property type="match status" value="1"/>
</dbReference>
<evidence type="ECO:0000256" key="6">
    <source>
        <dbReference type="ARBA" id="ARBA00022729"/>
    </source>
</evidence>
<keyword evidence="6" id="KW-0732">Signal</keyword>
<keyword evidence="9" id="KW-0325">Glycoprotein</keyword>
<evidence type="ECO:0000313" key="14">
    <source>
        <dbReference type="EMBL" id="CAG8608692.1"/>
    </source>
</evidence>
<evidence type="ECO:0000256" key="5">
    <source>
        <dbReference type="ARBA" id="ARBA00022525"/>
    </source>
</evidence>
<dbReference type="InterPro" id="IPR028994">
    <property type="entry name" value="Integrin_alpha_N"/>
</dbReference>
<evidence type="ECO:0000256" key="8">
    <source>
        <dbReference type="ARBA" id="ARBA00022801"/>
    </source>
</evidence>
<evidence type="ECO:0000256" key="3">
    <source>
        <dbReference type="ARBA" id="ARBA00012284"/>
    </source>
</evidence>
<comment type="subcellular location">
    <subcellularLocation>
        <location evidence="1">Secreted</location>
    </subcellularLocation>
</comment>
<organism evidence="14 15">
    <name type="scientific">Acaulospora morrowiae</name>
    <dbReference type="NCBI Taxonomy" id="94023"/>
    <lineage>
        <taxon>Eukaryota</taxon>
        <taxon>Fungi</taxon>
        <taxon>Fungi incertae sedis</taxon>
        <taxon>Mucoromycota</taxon>
        <taxon>Glomeromycotina</taxon>
        <taxon>Glomeromycetes</taxon>
        <taxon>Diversisporales</taxon>
        <taxon>Acaulosporaceae</taxon>
        <taxon>Acaulospora</taxon>
    </lineage>
</organism>
<dbReference type="PROSITE" id="PS51470">
    <property type="entry name" value="FG_GAP"/>
    <property type="match status" value="3"/>
</dbReference>
<evidence type="ECO:0000256" key="9">
    <source>
        <dbReference type="ARBA" id="ARBA00023180"/>
    </source>
</evidence>
<dbReference type="Proteomes" id="UP000789342">
    <property type="component" value="Unassembled WGS sequence"/>
</dbReference>
<dbReference type="InterPro" id="IPR013517">
    <property type="entry name" value="FG-GAP"/>
</dbReference>
<dbReference type="OrthoDB" id="5317514at2759"/>
<dbReference type="InterPro" id="IPR001028">
    <property type="entry name" value="Gprt_PLipase_D"/>
</dbReference>
<evidence type="ECO:0000256" key="12">
    <source>
        <dbReference type="PROSITE-ProRule" id="PRU00803"/>
    </source>
</evidence>
<keyword evidence="8" id="KW-0378">Hydrolase</keyword>
<dbReference type="SUPFAM" id="SSF69318">
    <property type="entry name" value="Integrin alpha N-terminal domain"/>
    <property type="match status" value="2"/>
</dbReference>
<dbReference type="EMBL" id="CAJVPV010006684">
    <property type="protein sequence ID" value="CAG8608692.1"/>
    <property type="molecule type" value="Genomic_DNA"/>
</dbReference>
<gene>
    <name evidence="14" type="ORF">AMORRO_LOCUS8117</name>
</gene>
<dbReference type="PANTHER" id="PTHR23221">
    <property type="entry name" value="GLYCOSYLPHOSPHATIDYLINOSITOL PHOSPHOLIPASE D"/>
    <property type="match status" value="1"/>
</dbReference>
<evidence type="ECO:0000256" key="11">
    <source>
        <dbReference type="ARBA" id="ARBA00093237"/>
    </source>
</evidence>
<dbReference type="Pfam" id="PF01839">
    <property type="entry name" value="FG-GAP"/>
    <property type="match status" value="3"/>
</dbReference>
<comment type="similarity">
    <text evidence="2">Belongs to the GPLD1 family.</text>
</comment>
<dbReference type="GO" id="GO:0005615">
    <property type="term" value="C:extracellular space"/>
    <property type="evidence" value="ECO:0007669"/>
    <property type="project" value="TreeGrafter"/>
</dbReference>
<evidence type="ECO:0000256" key="4">
    <source>
        <dbReference type="ARBA" id="ARBA00015988"/>
    </source>
</evidence>
<keyword evidence="15" id="KW-1185">Reference proteome</keyword>
<feature type="repeat" description="FG-GAP" evidence="12">
    <location>
        <begin position="393"/>
        <end position="455"/>
    </location>
</feature>
<protein>
    <recommendedName>
        <fullName evidence="4">Phosphatidylinositol-glycan-specific phospholipase D</fullName>
        <ecNumber evidence="3">3.1.4.50</ecNumber>
    </recommendedName>
    <alternativeName>
        <fullName evidence="10">Glycosyl-phosphatidylinositol-specific phospholipase D</fullName>
    </alternativeName>
</protein>
<dbReference type="Pfam" id="PF00882">
    <property type="entry name" value="Zn_dep_PLPC"/>
    <property type="match status" value="1"/>
</dbReference>
<evidence type="ECO:0000313" key="15">
    <source>
        <dbReference type="Proteomes" id="UP000789342"/>
    </source>
</evidence>
<dbReference type="SMART" id="SM00191">
    <property type="entry name" value="Int_alpha"/>
    <property type="match status" value="4"/>
</dbReference>
<keyword evidence="7" id="KW-0677">Repeat</keyword>
<dbReference type="GO" id="GO:0031012">
    <property type="term" value="C:extracellular matrix"/>
    <property type="evidence" value="ECO:0007669"/>
    <property type="project" value="TreeGrafter"/>
</dbReference>
<comment type="caution">
    <text evidence="14">The sequence shown here is derived from an EMBL/GenBank/DDBJ whole genome shotgun (WGS) entry which is preliminary data.</text>
</comment>
<evidence type="ECO:0000256" key="7">
    <source>
        <dbReference type="ARBA" id="ARBA00022737"/>
    </source>
</evidence>
<dbReference type="EC" id="3.1.4.50" evidence="3"/>
<dbReference type="GO" id="GO:0004621">
    <property type="term" value="F:glycosylphosphatidylinositol phospholipase D activity"/>
    <property type="evidence" value="ECO:0007669"/>
    <property type="project" value="UniProtKB-EC"/>
</dbReference>
<evidence type="ECO:0000256" key="1">
    <source>
        <dbReference type="ARBA" id="ARBA00004613"/>
    </source>
</evidence>
<feature type="repeat" description="FG-GAP" evidence="12">
    <location>
        <begin position="653"/>
        <end position="713"/>
    </location>
</feature>
<dbReference type="PRINTS" id="PR00718">
    <property type="entry name" value="PHPHLIPASED"/>
</dbReference>
<reference evidence="14" key="1">
    <citation type="submission" date="2021-06" db="EMBL/GenBank/DDBJ databases">
        <authorList>
            <person name="Kallberg Y."/>
            <person name="Tangrot J."/>
            <person name="Rosling A."/>
        </authorList>
    </citation>
    <scope>NUCLEOTIDE SEQUENCE</scope>
    <source>
        <strain evidence="14">CL551</strain>
    </source>
</reference>
<name>A0A9N9GIK8_9GLOM</name>
<keyword evidence="5" id="KW-0964">Secreted</keyword>
<dbReference type="AlphaFoldDB" id="A0A9N9GIK8"/>
<comment type="catalytic activity">
    <reaction evidence="11">
        <text>a 6-(alpha-D-glucosaminyl)-1-(1,2-diacyl-sn-glycero-3-phospho)-1D-myo-inositol + H2O = 6-(alpha-D-glucosaminyl)-1D-myo-inositol + a 1,2-diacyl-sn-glycero-3-phosphate + H(+)</text>
        <dbReference type="Rhea" id="RHEA:10832"/>
        <dbReference type="ChEBI" id="CHEBI:15377"/>
        <dbReference type="ChEBI" id="CHEBI:15378"/>
        <dbReference type="ChEBI" id="CHEBI:57997"/>
        <dbReference type="ChEBI" id="CHEBI:58608"/>
        <dbReference type="ChEBI" id="CHEBI:58700"/>
        <dbReference type="EC" id="3.1.4.50"/>
    </reaction>
</comment>
<evidence type="ECO:0000256" key="10">
    <source>
        <dbReference type="ARBA" id="ARBA00029753"/>
    </source>
</evidence>
<feature type="repeat" description="FG-GAP" evidence="12">
    <location>
        <begin position="472"/>
        <end position="532"/>
    </location>
</feature>
<dbReference type="InterPro" id="IPR029002">
    <property type="entry name" value="PLPC/GPLD1"/>
</dbReference>
<feature type="domain" description="Phospholipase C/D" evidence="13">
    <location>
        <begin position="52"/>
        <end position="193"/>
    </location>
</feature>
<evidence type="ECO:0000259" key="13">
    <source>
        <dbReference type="Pfam" id="PF00882"/>
    </source>
</evidence>
<proteinExistence type="inferred from homology"/>